<organism evidence="4 5">
    <name type="scientific">Limnobacter litoralis</name>
    <dbReference type="NCBI Taxonomy" id="481366"/>
    <lineage>
        <taxon>Bacteria</taxon>
        <taxon>Pseudomonadati</taxon>
        <taxon>Pseudomonadota</taxon>
        <taxon>Betaproteobacteria</taxon>
        <taxon>Burkholderiales</taxon>
        <taxon>Burkholderiaceae</taxon>
        <taxon>Limnobacter</taxon>
    </lineage>
</organism>
<dbReference type="EMBL" id="BSOJ01000043">
    <property type="protein sequence ID" value="GLR27760.1"/>
    <property type="molecule type" value="Genomic_DNA"/>
</dbReference>
<comment type="similarity">
    <text evidence="2">Belongs to the NAD(P)-dependent epimerase/dehydratase family.</text>
</comment>
<comment type="pathway">
    <text evidence="1">Bacterial outer membrane biogenesis; LPS O-antigen biosynthesis.</text>
</comment>
<feature type="domain" description="NAD-dependent epimerase/dehydratase" evidence="3">
    <location>
        <begin position="5"/>
        <end position="226"/>
    </location>
</feature>
<reference evidence="5" key="1">
    <citation type="journal article" date="2019" name="Int. J. Syst. Evol. Microbiol.">
        <title>The Global Catalogue of Microorganisms (GCM) 10K type strain sequencing project: providing services to taxonomists for standard genome sequencing and annotation.</title>
        <authorList>
            <consortium name="The Broad Institute Genomics Platform"/>
            <consortium name="The Broad Institute Genome Sequencing Center for Infectious Disease"/>
            <person name="Wu L."/>
            <person name="Ma J."/>
        </authorList>
    </citation>
    <scope>NUCLEOTIDE SEQUENCE [LARGE SCALE GENOMIC DNA]</scope>
    <source>
        <strain evidence="5">NBRC 105857</strain>
    </source>
</reference>
<evidence type="ECO:0000313" key="5">
    <source>
        <dbReference type="Proteomes" id="UP001156664"/>
    </source>
</evidence>
<dbReference type="Gene3D" id="3.40.50.720">
    <property type="entry name" value="NAD(P)-binding Rossmann-like Domain"/>
    <property type="match status" value="1"/>
</dbReference>
<evidence type="ECO:0000256" key="2">
    <source>
        <dbReference type="ARBA" id="ARBA00007637"/>
    </source>
</evidence>
<dbReference type="InterPro" id="IPR001509">
    <property type="entry name" value="Epimerase_deHydtase"/>
</dbReference>
<dbReference type="Proteomes" id="UP001156664">
    <property type="component" value="Unassembled WGS sequence"/>
</dbReference>
<proteinExistence type="inferred from homology"/>
<evidence type="ECO:0000256" key="1">
    <source>
        <dbReference type="ARBA" id="ARBA00005125"/>
    </source>
</evidence>
<dbReference type="SUPFAM" id="SSF51735">
    <property type="entry name" value="NAD(P)-binding Rossmann-fold domains"/>
    <property type="match status" value="1"/>
</dbReference>
<name>A0ABQ5YVB2_9BURK</name>
<sequence>MPMQVLITGANGYLGSQLLFYFAKQFPEWHLHALFRQGAKLNRLDWVQDQCQLHSLDSDPALLADLIHQIKPDVIVHTACSYGRKHESAIDVLQANVVFGARLLDALLALKRPVTFLNTGSALEPKVSVYALTKSQFSDYGRMIGSQAEYLQFLNISLQHMYGAGDDESKFPTRMVRMLLNNLSEIELTEGLQRRDFIHIEDVASAYAFAIVHRDQFKKTESIDLGSGNAPTIREFVQLAKKLTGAASELKFGCIPMRPDEPALCIADTTRLNELGWAPQFTLESGLKQMIEQERTQ</sequence>
<dbReference type="Pfam" id="PF01370">
    <property type="entry name" value="Epimerase"/>
    <property type="match status" value="1"/>
</dbReference>
<evidence type="ECO:0000313" key="4">
    <source>
        <dbReference type="EMBL" id="GLR27760.1"/>
    </source>
</evidence>
<accession>A0ABQ5YVB2</accession>
<dbReference type="PANTHER" id="PTHR43000">
    <property type="entry name" value="DTDP-D-GLUCOSE 4,6-DEHYDRATASE-RELATED"/>
    <property type="match status" value="1"/>
</dbReference>
<comment type="caution">
    <text evidence="4">The sequence shown here is derived from an EMBL/GenBank/DDBJ whole genome shotgun (WGS) entry which is preliminary data.</text>
</comment>
<gene>
    <name evidence="4" type="primary">prt</name>
    <name evidence="4" type="ORF">GCM10007875_28530</name>
</gene>
<keyword evidence="5" id="KW-1185">Reference proteome</keyword>
<evidence type="ECO:0000259" key="3">
    <source>
        <dbReference type="Pfam" id="PF01370"/>
    </source>
</evidence>
<dbReference type="InterPro" id="IPR036291">
    <property type="entry name" value="NAD(P)-bd_dom_sf"/>
</dbReference>
<protein>
    <submittedName>
        <fullName evidence="4">Paratose synthase</fullName>
    </submittedName>
</protein>